<accession>A0A0A3I4E9</accession>
<comment type="caution">
    <text evidence="1">The sequence shown here is derived from an EMBL/GenBank/DDBJ whole genome shotgun (WGS) entry which is preliminary data.</text>
</comment>
<reference evidence="1 2" key="1">
    <citation type="submission" date="2014-02" db="EMBL/GenBank/DDBJ databases">
        <title>Draft genome sequence of Lysinibacillus manganicus DSM 26584T.</title>
        <authorList>
            <person name="Zhang F."/>
            <person name="Wang G."/>
            <person name="Zhang L."/>
        </authorList>
    </citation>
    <scope>NUCLEOTIDE SEQUENCE [LARGE SCALE GENOMIC DNA]</scope>
    <source>
        <strain evidence="1 2">DSM 26584</strain>
    </source>
</reference>
<sequence length="217" mass="24974">MIRKFALAFAVALVLFFLVFPQREAIVSVFQMSEEPVVIAKGNYGQSIIIEVSFSHDGFLEWLNSIKQPYPLIMASADWIERSSKYMDIIKKKNIPIGLLGGEGAKDYTTELFNKDLAIYEKYLENKPLWFMTSDYNYTEELKQTIFNEHVNMLTPSVIYIEGENFKSEKGDIISIPLHENSSSNFESISKFLNSQKFVSIEENIFGYSIKSKKMPE</sequence>
<dbReference type="EMBL" id="JPVN01000004">
    <property type="protein sequence ID" value="KGR79681.1"/>
    <property type="molecule type" value="Genomic_DNA"/>
</dbReference>
<organism evidence="1 2">
    <name type="scientific">Ureibacillus manganicus DSM 26584</name>
    <dbReference type="NCBI Taxonomy" id="1384049"/>
    <lineage>
        <taxon>Bacteria</taxon>
        <taxon>Bacillati</taxon>
        <taxon>Bacillota</taxon>
        <taxon>Bacilli</taxon>
        <taxon>Bacillales</taxon>
        <taxon>Caryophanaceae</taxon>
        <taxon>Ureibacillus</taxon>
    </lineage>
</organism>
<dbReference type="Proteomes" id="UP000030416">
    <property type="component" value="Unassembled WGS sequence"/>
</dbReference>
<name>A0A0A3I4E9_9BACL</name>
<evidence type="ECO:0000313" key="2">
    <source>
        <dbReference type="Proteomes" id="UP000030416"/>
    </source>
</evidence>
<keyword evidence="2" id="KW-1185">Reference proteome</keyword>
<dbReference type="eggNOG" id="ENOG50319V6">
    <property type="taxonomic scope" value="Bacteria"/>
</dbReference>
<dbReference type="OrthoDB" id="2449513at2"/>
<dbReference type="RefSeq" id="WP_052123987.1">
    <property type="nucleotide sequence ID" value="NZ_AVDA01000004.1"/>
</dbReference>
<evidence type="ECO:0000313" key="1">
    <source>
        <dbReference type="EMBL" id="KGR79681.1"/>
    </source>
</evidence>
<gene>
    <name evidence="1" type="ORF">CD29_03885</name>
</gene>
<protein>
    <submittedName>
        <fullName evidence="1">Uncharacterized protein</fullName>
    </submittedName>
</protein>
<dbReference type="STRING" id="1384049.CD29_03885"/>
<proteinExistence type="predicted"/>
<dbReference type="AlphaFoldDB" id="A0A0A3I4E9"/>